<evidence type="ECO:0000313" key="1">
    <source>
        <dbReference type="EMBL" id="ETO28491.1"/>
    </source>
</evidence>
<proteinExistence type="predicted"/>
<dbReference type="Proteomes" id="UP000023152">
    <property type="component" value="Unassembled WGS sequence"/>
</dbReference>
<keyword evidence="2" id="KW-1185">Reference proteome</keyword>
<reference evidence="1 2" key="1">
    <citation type="journal article" date="2013" name="Curr. Biol.">
        <title>The Genome of the Foraminiferan Reticulomyxa filosa.</title>
        <authorList>
            <person name="Glockner G."/>
            <person name="Hulsmann N."/>
            <person name="Schleicher M."/>
            <person name="Noegel A.A."/>
            <person name="Eichinger L."/>
            <person name="Gallinger C."/>
            <person name="Pawlowski J."/>
            <person name="Sierra R."/>
            <person name="Euteneuer U."/>
            <person name="Pillet L."/>
            <person name="Moustafa A."/>
            <person name="Platzer M."/>
            <person name="Groth M."/>
            <person name="Szafranski K."/>
            <person name="Schliwa M."/>
        </authorList>
    </citation>
    <scope>NUCLEOTIDE SEQUENCE [LARGE SCALE GENOMIC DNA]</scope>
</reference>
<evidence type="ECO:0000313" key="2">
    <source>
        <dbReference type="Proteomes" id="UP000023152"/>
    </source>
</evidence>
<sequence>MIPLLKFELIFRLERLPFGCFNCYCLHTICKYRLHNVWKSILLSNLLFLRERKRDNTCLVYLKRKKRNFYSFVLPSIVQIRCYIYIIEITYLSPNLCILSKFFKFTFKNKMFMANDQTDLYYPFLKKLFKNLKKSMICGNVSDFIFVFLKIKCCAFNKEENQTNQNNKTIQTDGFDHDYKIYKDGVYDSWNKSVFSYHHPATGVTARERAKGGWPIDYGLEEQFEPDPNNELPNYEVRRYRKWQYLTIREVNFIFFLQALPPFFLKKKKENNLLTIIVFFLGGGGMNKEKITGPSIIS</sequence>
<protein>
    <submittedName>
        <fullName evidence="1">Uncharacterized protein</fullName>
    </submittedName>
</protein>
<dbReference type="AlphaFoldDB" id="X6NR58"/>
<name>X6NR58_RETFI</name>
<organism evidence="1 2">
    <name type="scientific">Reticulomyxa filosa</name>
    <dbReference type="NCBI Taxonomy" id="46433"/>
    <lineage>
        <taxon>Eukaryota</taxon>
        <taxon>Sar</taxon>
        <taxon>Rhizaria</taxon>
        <taxon>Retaria</taxon>
        <taxon>Foraminifera</taxon>
        <taxon>Monothalamids</taxon>
        <taxon>Reticulomyxidae</taxon>
        <taxon>Reticulomyxa</taxon>
    </lineage>
</organism>
<dbReference type="EMBL" id="ASPP01006645">
    <property type="protein sequence ID" value="ETO28491.1"/>
    <property type="molecule type" value="Genomic_DNA"/>
</dbReference>
<gene>
    <name evidence="1" type="ORF">RFI_08641</name>
</gene>
<accession>X6NR58</accession>
<comment type="caution">
    <text evidence="1">The sequence shown here is derived from an EMBL/GenBank/DDBJ whole genome shotgun (WGS) entry which is preliminary data.</text>
</comment>